<dbReference type="EMBL" id="JACSPO010000001">
    <property type="protein sequence ID" value="MBD8061343.1"/>
    <property type="molecule type" value="Genomic_DNA"/>
</dbReference>
<feature type="transmembrane region" description="Helical" evidence="1">
    <location>
        <begin position="6"/>
        <end position="24"/>
    </location>
</feature>
<gene>
    <name evidence="2" type="ORF">H9624_03275</name>
</gene>
<keyword evidence="1" id="KW-0812">Transmembrane</keyword>
<comment type="caution">
    <text evidence="2">The sequence shown here is derived from an EMBL/GenBank/DDBJ whole genome shotgun (WGS) entry which is preliminary data.</text>
</comment>
<accession>A0ABR8YZ48</accession>
<organism evidence="2 3">
    <name type="scientific">Oceanitalea stevensii</name>
    <dbReference type="NCBI Taxonomy" id="2763072"/>
    <lineage>
        <taxon>Bacteria</taxon>
        <taxon>Bacillati</taxon>
        <taxon>Actinomycetota</taxon>
        <taxon>Actinomycetes</taxon>
        <taxon>Micrococcales</taxon>
        <taxon>Bogoriellaceae</taxon>
        <taxon>Georgenia</taxon>
    </lineage>
</organism>
<reference evidence="2 3" key="1">
    <citation type="submission" date="2020-08" db="EMBL/GenBank/DDBJ databases">
        <title>A Genomic Blueprint of the Chicken Gut Microbiome.</title>
        <authorList>
            <person name="Gilroy R."/>
            <person name="Ravi A."/>
            <person name="Getino M."/>
            <person name="Pursley I."/>
            <person name="Horton D.L."/>
            <person name="Alikhan N.-F."/>
            <person name="Baker D."/>
            <person name="Gharbi K."/>
            <person name="Hall N."/>
            <person name="Watson M."/>
            <person name="Adriaenssens E.M."/>
            <person name="Foster-Nyarko E."/>
            <person name="Jarju S."/>
            <person name="Secka A."/>
            <person name="Antonio M."/>
            <person name="Oren A."/>
            <person name="Chaudhuri R."/>
            <person name="La Ragione R.M."/>
            <person name="Hildebrand F."/>
            <person name="Pallen M.J."/>
        </authorList>
    </citation>
    <scope>NUCLEOTIDE SEQUENCE [LARGE SCALE GENOMIC DNA]</scope>
    <source>
        <strain evidence="2 3">Sa1BUA1</strain>
    </source>
</reference>
<evidence type="ECO:0000313" key="3">
    <source>
        <dbReference type="Proteomes" id="UP000661894"/>
    </source>
</evidence>
<sequence length="62" mass="6494">MIGIVGLVVARVAFAVALGCAVTFHARHREDHSTPRARRLRATGLWAVAVGVLGIVLYAVAG</sequence>
<keyword evidence="1" id="KW-0472">Membrane</keyword>
<protein>
    <submittedName>
        <fullName evidence="2">Uncharacterized protein</fullName>
    </submittedName>
</protein>
<evidence type="ECO:0000313" key="2">
    <source>
        <dbReference type="EMBL" id="MBD8061343.1"/>
    </source>
</evidence>
<evidence type="ECO:0000256" key="1">
    <source>
        <dbReference type="SAM" id="Phobius"/>
    </source>
</evidence>
<proteinExistence type="predicted"/>
<dbReference type="RefSeq" id="WP_251838463.1">
    <property type="nucleotide sequence ID" value="NZ_JACSPO010000001.1"/>
</dbReference>
<name>A0ABR8YZ48_9MICO</name>
<keyword evidence="1" id="KW-1133">Transmembrane helix</keyword>
<keyword evidence="3" id="KW-1185">Reference proteome</keyword>
<feature type="transmembrane region" description="Helical" evidence="1">
    <location>
        <begin position="44"/>
        <end position="61"/>
    </location>
</feature>
<dbReference type="Proteomes" id="UP000661894">
    <property type="component" value="Unassembled WGS sequence"/>
</dbReference>